<name>A0A920BV57_9BACI</name>
<evidence type="ECO:0000313" key="1">
    <source>
        <dbReference type="EMBL" id="GIN63769.1"/>
    </source>
</evidence>
<evidence type="ECO:0000313" key="2">
    <source>
        <dbReference type="Proteomes" id="UP000682111"/>
    </source>
</evidence>
<dbReference type="SUPFAM" id="SSF55909">
    <property type="entry name" value="Pentein"/>
    <property type="match status" value="1"/>
</dbReference>
<comment type="caution">
    <text evidence="1">The sequence shown here is derived from an EMBL/GenBank/DDBJ whole genome shotgun (WGS) entry which is preliminary data.</text>
</comment>
<evidence type="ECO:0008006" key="3">
    <source>
        <dbReference type="Google" id="ProtNLM"/>
    </source>
</evidence>
<dbReference type="Proteomes" id="UP000682111">
    <property type="component" value="Unassembled WGS sequence"/>
</dbReference>
<proteinExistence type="predicted"/>
<dbReference type="EMBL" id="BORC01000008">
    <property type="protein sequence ID" value="GIN63769.1"/>
    <property type="molecule type" value="Genomic_DNA"/>
</dbReference>
<sequence>MSLDHSICIYSEIGKLKSVLLHCPGEEVENIVPPYLKRLLLKTREPTKLSRLFL</sequence>
<organism evidence="1 2">
    <name type="scientific">Robertmurraya siralis</name>
    <dbReference type="NCBI Taxonomy" id="77777"/>
    <lineage>
        <taxon>Bacteria</taxon>
        <taxon>Bacillati</taxon>
        <taxon>Bacillota</taxon>
        <taxon>Bacilli</taxon>
        <taxon>Bacillales</taxon>
        <taxon>Bacillaceae</taxon>
        <taxon>Robertmurraya</taxon>
    </lineage>
</organism>
<keyword evidence="2" id="KW-1185">Reference proteome</keyword>
<dbReference type="AlphaFoldDB" id="A0A920BV57"/>
<protein>
    <recommendedName>
        <fullName evidence="3">Arginine deiminase</fullName>
    </recommendedName>
</protein>
<gene>
    <name evidence="1" type="ORF">J27TS8_37620</name>
</gene>
<accession>A0A920BV57</accession>
<reference evidence="1" key="1">
    <citation type="submission" date="2021-03" db="EMBL/GenBank/DDBJ databases">
        <title>Antimicrobial resistance genes in bacteria isolated from Japanese honey, and their potential for conferring macrolide and lincosamide resistance in the American foulbrood pathogen Paenibacillus larvae.</title>
        <authorList>
            <person name="Okamoto M."/>
            <person name="Kumagai M."/>
            <person name="Kanamori H."/>
            <person name="Takamatsu D."/>
        </authorList>
    </citation>
    <scope>NUCLEOTIDE SEQUENCE</scope>
    <source>
        <strain evidence="1">J27TS8</strain>
    </source>
</reference>